<dbReference type="InterPro" id="IPR002037">
    <property type="entry name" value="Glyco_hydro_8"/>
</dbReference>
<accession>A0A3T1DDR4</accession>
<keyword evidence="6" id="KW-0624">Polysaccharide degradation</keyword>
<organism evidence="7 8">
    <name type="scientific">Cohnella abietis</name>
    <dbReference type="NCBI Taxonomy" id="2507935"/>
    <lineage>
        <taxon>Bacteria</taxon>
        <taxon>Bacillati</taxon>
        <taxon>Bacillota</taxon>
        <taxon>Bacilli</taxon>
        <taxon>Bacillales</taxon>
        <taxon>Paenibacillaceae</taxon>
        <taxon>Cohnella</taxon>
    </lineage>
</organism>
<dbReference type="SUPFAM" id="SSF48208">
    <property type="entry name" value="Six-hairpin glycosidases"/>
    <property type="match status" value="1"/>
</dbReference>
<dbReference type="GO" id="GO:0000272">
    <property type="term" value="P:polysaccharide catabolic process"/>
    <property type="evidence" value="ECO:0007669"/>
    <property type="project" value="UniProtKB-KW"/>
</dbReference>
<dbReference type="AlphaFoldDB" id="A0A3T1DDR4"/>
<gene>
    <name evidence="7" type="ORF">KCTCHS21_57050</name>
</gene>
<dbReference type="KEGG" id="cohn:KCTCHS21_57050"/>
<dbReference type="InterPro" id="IPR019834">
    <property type="entry name" value="Glyco_hydro_8_CS"/>
</dbReference>
<evidence type="ECO:0000256" key="3">
    <source>
        <dbReference type="ARBA" id="ARBA00022801"/>
    </source>
</evidence>
<keyword evidence="3 6" id="KW-0378">Hydrolase</keyword>
<dbReference type="EC" id="3.2.1.-" evidence="6"/>
<keyword evidence="8" id="KW-1185">Reference proteome</keyword>
<dbReference type="PROSITE" id="PS00812">
    <property type="entry name" value="GLYCOSYL_HYDROL_F8"/>
    <property type="match status" value="1"/>
</dbReference>
<dbReference type="InterPro" id="IPR012341">
    <property type="entry name" value="6hp_glycosidase-like_sf"/>
</dbReference>
<feature type="active site" description="Nucleophile" evidence="5">
    <location>
        <position position="183"/>
    </location>
</feature>
<evidence type="ECO:0000256" key="2">
    <source>
        <dbReference type="ARBA" id="ARBA00022729"/>
    </source>
</evidence>
<dbReference type="RefSeq" id="WP_130615690.1">
    <property type="nucleotide sequence ID" value="NZ_AP019400.1"/>
</dbReference>
<evidence type="ECO:0000256" key="4">
    <source>
        <dbReference type="ARBA" id="ARBA00023295"/>
    </source>
</evidence>
<dbReference type="OrthoDB" id="9803461at2"/>
<keyword evidence="2" id="KW-0732">Signal</keyword>
<evidence type="ECO:0000313" key="8">
    <source>
        <dbReference type="Proteomes" id="UP000289856"/>
    </source>
</evidence>
<evidence type="ECO:0000256" key="5">
    <source>
        <dbReference type="PROSITE-ProRule" id="PRU10058"/>
    </source>
</evidence>
<reference evidence="7 8" key="1">
    <citation type="submission" date="2019-01" db="EMBL/GenBank/DDBJ databases">
        <title>Complete genome sequence of Cohnella hallensis HS21 isolated from Korean fir (Abies koreana) rhizospheric soil.</title>
        <authorList>
            <person name="Jiang L."/>
            <person name="Kang S.W."/>
            <person name="Kim S."/>
            <person name="Jung J."/>
            <person name="Kim C.Y."/>
            <person name="Kim D.H."/>
            <person name="Kim S.W."/>
            <person name="Lee J."/>
        </authorList>
    </citation>
    <scope>NUCLEOTIDE SEQUENCE [LARGE SCALE GENOMIC DNA]</scope>
    <source>
        <strain evidence="7 8">HS21</strain>
    </source>
</reference>
<protein>
    <recommendedName>
        <fullName evidence="6">Glucanase</fullName>
        <ecNumber evidence="6">3.2.1.-</ecNumber>
    </recommendedName>
</protein>
<evidence type="ECO:0000313" key="7">
    <source>
        <dbReference type="EMBL" id="BBI36306.1"/>
    </source>
</evidence>
<dbReference type="Gene3D" id="1.50.10.10">
    <property type="match status" value="1"/>
</dbReference>
<dbReference type="EMBL" id="AP019400">
    <property type="protein sequence ID" value="BBI36306.1"/>
    <property type="molecule type" value="Genomic_DNA"/>
</dbReference>
<dbReference type="Proteomes" id="UP000289856">
    <property type="component" value="Chromosome"/>
</dbReference>
<name>A0A3T1DDR4_9BACL</name>
<dbReference type="PRINTS" id="PR00735">
    <property type="entry name" value="GLHYDRLASE8"/>
</dbReference>
<proteinExistence type="inferred from homology"/>
<keyword evidence="6" id="KW-0119">Carbohydrate metabolism</keyword>
<dbReference type="Pfam" id="PF01270">
    <property type="entry name" value="Glyco_hydro_8"/>
    <property type="match status" value="1"/>
</dbReference>
<evidence type="ECO:0000256" key="1">
    <source>
        <dbReference type="ARBA" id="ARBA00009209"/>
    </source>
</evidence>
<dbReference type="GO" id="GO:0004553">
    <property type="term" value="F:hydrolase activity, hydrolyzing O-glycosyl compounds"/>
    <property type="evidence" value="ECO:0007669"/>
    <property type="project" value="InterPro"/>
</dbReference>
<keyword evidence="4 6" id="KW-0326">Glycosidase</keyword>
<comment type="similarity">
    <text evidence="1 6">Belongs to the glycosyl hydrolase 8 (cellulase D) family.</text>
</comment>
<evidence type="ECO:0000256" key="6">
    <source>
        <dbReference type="RuleBase" id="RU361167"/>
    </source>
</evidence>
<dbReference type="InterPro" id="IPR008928">
    <property type="entry name" value="6-hairpin_glycosidase_sf"/>
</dbReference>
<sequence>MRKEEKWPIGFRYLSALLLVLILLTLNISSISVAASADGSAVKVKGEAPFKAFPQHTTYKKGSIKPNHVTQTQMDKTVKRLYDEWKAKYVKENPYVKGQYYVWYADGDWFKENEVTVSEAHGYGMLITALMAGHDADAKKYFDGMYRYFRAHPSSNNPDLMAWQQADNGKALVDVNGVDSATDGDMDIAYALLLANKQWGSGGAINYLTQARKVINAIMKSEVNQTEWILKNGDWATSGDRALATRPSDFMLQHMKDFQVATGDTRWSKVINKTYSIMKSLYNNNSPNAGLLPDFVVKIKGSFVPAPPEYLESEFDGDYNYNSSRTPWRIGTDYLLTGDDRAKAQLTTLNKWIRKKTNNDPHKIMAGYKLNGSAPIADYEDISFSAPLMVSAMLDSSNQAWLNKLWDYNTAVKTADELYFGNNLRLLSVIVVSGNWWTPYSKLR</sequence>